<dbReference type="Gene3D" id="3.10.100.10">
    <property type="entry name" value="Mannose-Binding Protein A, subunit A"/>
    <property type="match status" value="1"/>
</dbReference>
<dbReference type="PRINTS" id="PR00480">
    <property type="entry name" value="ASTACIN"/>
</dbReference>
<comment type="caution">
    <text evidence="3">Lacks conserved residue(s) required for the propagation of feature annotation.</text>
</comment>
<sequence length="526" mass="60930">ICPPSLCSAADTDGSRSQRPHGTGGSVFYNGDIVLDSESEKFVWGIRNTSSPYHSRRTKRATMRIKNRLWPKGIVYYTFSDDINPLAKRGIRKAMKHITENTCIKFKKKKNKHPDHIRFISEPGCWSLIGRVGGEQKLSLGRGCEQTGTAIHEILHALGVWHEQSRPDRDNFVKVILDNVSPRFVKDFEKLNSNFTTNRGYPYDYSSIMHYSERSFTYTGGKTIRVIGVGKELGLEIGQREELSNLDIAQIRDMYNCNEKEDTEQTVCPDGWVKSKRSCYKFVKNPKYQYAAAQKFCNGMRSNLVHINSKYEDTFLKKYLWKKFKNTLVWRTGGRLIKDKFAWDTGKTNKSFDMKFNNWAEGFPSSYSSLALTRNQSEKSFQWRGVWIGSLKQLPKHAYSFICERTSKRKMSAYKDGRDYRGQLDHTVDGITCQKWTSFYPQKHKLLPAGYTGKKHRDGLGEHNYCRNPAGQRRKRPWCFVTKSLKLKKQTWQYCDVRACTKKRSPNDIPESNSQSTEKQTTKRDT</sequence>
<feature type="domain" description="Peptidase M12A" evidence="9">
    <location>
        <begin position="61"/>
        <end position="258"/>
    </location>
</feature>
<feature type="region of interest" description="Disordered" evidence="6">
    <location>
        <begin position="504"/>
        <end position="526"/>
    </location>
</feature>
<dbReference type="CDD" id="cd00108">
    <property type="entry name" value="KR"/>
    <property type="match status" value="1"/>
</dbReference>
<keyword evidence="2" id="KW-1015">Disulfide bond</keyword>
<dbReference type="Pfam" id="PF00051">
    <property type="entry name" value="Kringle"/>
    <property type="match status" value="1"/>
</dbReference>
<organism evidence="10 11">
    <name type="scientific">Tegillarca granosa</name>
    <name type="common">Malaysian cockle</name>
    <name type="synonym">Anadara granosa</name>
    <dbReference type="NCBI Taxonomy" id="220873"/>
    <lineage>
        <taxon>Eukaryota</taxon>
        <taxon>Metazoa</taxon>
        <taxon>Spiralia</taxon>
        <taxon>Lophotrochozoa</taxon>
        <taxon>Mollusca</taxon>
        <taxon>Bivalvia</taxon>
        <taxon>Autobranchia</taxon>
        <taxon>Pteriomorphia</taxon>
        <taxon>Arcoida</taxon>
        <taxon>Arcoidea</taxon>
        <taxon>Arcidae</taxon>
        <taxon>Tegillarca</taxon>
    </lineage>
</organism>
<dbReference type="PROSITE" id="PS51864">
    <property type="entry name" value="ASTACIN"/>
    <property type="match status" value="1"/>
</dbReference>
<feature type="domain" description="C-type lectin" evidence="7">
    <location>
        <begin position="275"/>
        <end position="387"/>
    </location>
</feature>
<evidence type="ECO:0000313" key="10">
    <source>
        <dbReference type="EMBL" id="KAJ8314965.1"/>
    </source>
</evidence>
<keyword evidence="4 5" id="KW-0862">Zinc</keyword>
<reference evidence="10 11" key="1">
    <citation type="submission" date="2022-12" db="EMBL/GenBank/DDBJ databases">
        <title>Chromosome-level genome of Tegillarca granosa.</title>
        <authorList>
            <person name="Kim J."/>
        </authorList>
    </citation>
    <scope>NUCLEOTIDE SEQUENCE [LARGE SCALE GENOMIC DNA]</scope>
    <source>
        <strain evidence="10">Teg-2019</strain>
        <tissue evidence="10">Adductor muscle</tissue>
    </source>
</reference>
<dbReference type="CDD" id="cd04280">
    <property type="entry name" value="ZnMc_astacin_like"/>
    <property type="match status" value="1"/>
</dbReference>
<dbReference type="InterPro" id="IPR034035">
    <property type="entry name" value="Astacin-like_dom"/>
</dbReference>
<gene>
    <name evidence="10" type="ORF">KUTeg_007115</name>
</gene>
<keyword evidence="4 5" id="KW-0645">Protease</keyword>
<name>A0ABQ9FFC0_TEGGR</name>
<dbReference type="CDD" id="cd00037">
    <property type="entry name" value="CLECT"/>
    <property type="match status" value="1"/>
</dbReference>
<dbReference type="InterPro" id="IPR016187">
    <property type="entry name" value="CTDL_fold"/>
</dbReference>
<feature type="domain" description="Kringle" evidence="8">
    <location>
        <begin position="416"/>
        <end position="500"/>
    </location>
</feature>
<feature type="active site" evidence="4">
    <location>
        <position position="153"/>
    </location>
</feature>
<dbReference type="SMART" id="SM00130">
    <property type="entry name" value="KR"/>
    <property type="match status" value="1"/>
</dbReference>
<dbReference type="PANTHER" id="PTHR10127:SF775">
    <property type="entry name" value="METALLOENDOPEPTIDASE"/>
    <property type="match status" value="1"/>
</dbReference>
<evidence type="ECO:0000256" key="6">
    <source>
        <dbReference type="SAM" id="MobiDB-lite"/>
    </source>
</evidence>
<dbReference type="InterPro" id="IPR001506">
    <property type="entry name" value="Peptidase_M12A"/>
</dbReference>
<comment type="cofactor">
    <cofactor evidence="4 5">
        <name>Zn(2+)</name>
        <dbReference type="ChEBI" id="CHEBI:29105"/>
    </cofactor>
    <text evidence="4 5">Binds 1 zinc ion per subunit.</text>
</comment>
<feature type="non-terminal residue" evidence="10">
    <location>
        <position position="526"/>
    </location>
</feature>
<dbReference type="PROSITE" id="PS50070">
    <property type="entry name" value="KRINGLE_2"/>
    <property type="match status" value="1"/>
</dbReference>
<evidence type="ECO:0000256" key="2">
    <source>
        <dbReference type="ARBA" id="ARBA00023157"/>
    </source>
</evidence>
<evidence type="ECO:0000259" key="9">
    <source>
        <dbReference type="PROSITE" id="PS51864"/>
    </source>
</evidence>
<evidence type="ECO:0000256" key="4">
    <source>
        <dbReference type="PROSITE-ProRule" id="PRU01211"/>
    </source>
</evidence>
<dbReference type="PROSITE" id="PS50041">
    <property type="entry name" value="C_TYPE_LECTIN_2"/>
    <property type="match status" value="1"/>
</dbReference>
<protein>
    <recommendedName>
        <fullName evidence="5">Metalloendopeptidase</fullName>
        <ecNumber evidence="5">3.4.24.-</ecNumber>
    </recommendedName>
</protein>
<feature type="binding site" evidence="4">
    <location>
        <position position="152"/>
    </location>
    <ligand>
        <name>Zn(2+)</name>
        <dbReference type="ChEBI" id="CHEBI:29105"/>
        <note>catalytic</note>
    </ligand>
</feature>
<keyword evidence="4 5" id="KW-0482">Metalloprotease</keyword>
<dbReference type="PANTHER" id="PTHR10127">
    <property type="entry name" value="DISCOIDIN, CUB, EGF, LAMININ , AND ZINC METALLOPROTEASE DOMAIN CONTAINING"/>
    <property type="match status" value="1"/>
</dbReference>
<feature type="binding site" evidence="4">
    <location>
        <position position="156"/>
    </location>
    <ligand>
        <name>Zn(2+)</name>
        <dbReference type="ChEBI" id="CHEBI:29105"/>
        <note>catalytic</note>
    </ligand>
</feature>
<feature type="compositionally biased region" description="Polar residues" evidence="6">
    <location>
        <begin position="510"/>
        <end position="519"/>
    </location>
</feature>
<keyword evidence="4 5" id="KW-0378">Hydrolase</keyword>
<dbReference type="Gene3D" id="2.40.20.10">
    <property type="entry name" value="Plasminogen Kringle 4"/>
    <property type="match status" value="1"/>
</dbReference>
<keyword evidence="1 3" id="KW-0420">Kringle</keyword>
<keyword evidence="4 5" id="KW-0479">Metal-binding</keyword>
<dbReference type="SUPFAM" id="SSF56436">
    <property type="entry name" value="C-type lectin-like"/>
    <property type="match status" value="1"/>
</dbReference>
<dbReference type="EMBL" id="JARBDR010000337">
    <property type="protein sequence ID" value="KAJ8314965.1"/>
    <property type="molecule type" value="Genomic_DNA"/>
</dbReference>
<dbReference type="InterPro" id="IPR001304">
    <property type="entry name" value="C-type_lectin-like"/>
</dbReference>
<dbReference type="SUPFAM" id="SSF55486">
    <property type="entry name" value="Metalloproteases ('zincins'), catalytic domain"/>
    <property type="match status" value="1"/>
</dbReference>
<dbReference type="InterPro" id="IPR006026">
    <property type="entry name" value="Peptidase_Metallo"/>
</dbReference>
<dbReference type="Proteomes" id="UP001217089">
    <property type="component" value="Unassembled WGS sequence"/>
</dbReference>
<evidence type="ECO:0000256" key="5">
    <source>
        <dbReference type="RuleBase" id="RU361183"/>
    </source>
</evidence>
<dbReference type="Pfam" id="PF00059">
    <property type="entry name" value="Lectin_C"/>
    <property type="match status" value="1"/>
</dbReference>
<comment type="caution">
    <text evidence="10">The sequence shown here is derived from an EMBL/GenBank/DDBJ whole genome shotgun (WGS) entry which is preliminary data.</text>
</comment>
<feature type="binding site" evidence="4">
    <location>
        <position position="162"/>
    </location>
    <ligand>
        <name>Zn(2+)</name>
        <dbReference type="ChEBI" id="CHEBI:29105"/>
        <note>catalytic</note>
    </ligand>
</feature>
<dbReference type="InterPro" id="IPR013806">
    <property type="entry name" value="Kringle-like"/>
</dbReference>
<feature type="non-terminal residue" evidence="10">
    <location>
        <position position="1"/>
    </location>
</feature>
<accession>A0ABQ9FFC0</accession>
<dbReference type="InterPro" id="IPR038178">
    <property type="entry name" value="Kringle_sf"/>
</dbReference>
<proteinExistence type="predicted"/>
<dbReference type="SMART" id="SM00235">
    <property type="entry name" value="ZnMc"/>
    <property type="match status" value="1"/>
</dbReference>
<dbReference type="InterPro" id="IPR016186">
    <property type="entry name" value="C-type_lectin-like/link_sf"/>
</dbReference>
<evidence type="ECO:0000256" key="1">
    <source>
        <dbReference type="ARBA" id="ARBA00022572"/>
    </source>
</evidence>
<dbReference type="Pfam" id="PF01400">
    <property type="entry name" value="Astacin"/>
    <property type="match status" value="1"/>
</dbReference>
<evidence type="ECO:0000256" key="3">
    <source>
        <dbReference type="PROSITE-ProRule" id="PRU00121"/>
    </source>
</evidence>
<dbReference type="PRINTS" id="PR00018">
    <property type="entry name" value="KRINGLE"/>
</dbReference>
<dbReference type="EC" id="3.4.24.-" evidence="5"/>
<keyword evidence="11" id="KW-1185">Reference proteome</keyword>
<dbReference type="Gene3D" id="3.40.390.10">
    <property type="entry name" value="Collagenase (Catalytic Domain)"/>
    <property type="match status" value="1"/>
</dbReference>
<evidence type="ECO:0000313" key="11">
    <source>
        <dbReference type="Proteomes" id="UP001217089"/>
    </source>
</evidence>
<evidence type="ECO:0000259" key="7">
    <source>
        <dbReference type="PROSITE" id="PS50041"/>
    </source>
</evidence>
<dbReference type="SMART" id="SM00034">
    <property type="entry name" value="CLECT"/>
    <property type="match status" value="1"/>
</dbReference>
<dbReference type="InterPro" id="IPR000001">
    <property type="entry name" value="Kringle"/>
</dbReference>
<dbReference type="SUPFAM" id="SSF57440">
    <property type="entry name" value="Kringle-like"/>
    <property type="match status" value="1"/>
</dbReference>
<evidence type="ECO:0000259" key="8">
    <source>
        <dbReference type="PROSITE" id="PS50070"/>
    </source>
</evidence>
<feature type="region of interest" description="Disordered" evidence="6">
    <location>
        <begin position="1"/>
        <end position="24"/>
    </location>
</feature>
<dbReference type="InterPro" id="IPR024079">
    <property type="entry name" value="MetalloPept_cat_dom_sf"/>
</dbReference>